<evidence type="ECO:0000256" key="1">
    <source>
        <dbReference type="SAM" id="MobiDB-lite"/>
    </source>
</evidence>
<reference evidence="3" key="1">
    <citation type="submission" date="2021-02" db="EMBL/GenBank/DDBJ databases">
        <authorList>
            <person name="Nowell W R."/>
        </authorList>
    </citation>
    <scope>NUCLEOTIDE SEQUENCE</scope>
</reference>
<dbReference type="EMBL" id="CAJOBO010004179">
    <property type="protein sequence ID" value="CAF4514136.1"/>
    <property type="molecule type" value="Genomic_DNA"/>
</dbReference>
<evidence type="ECO:0000313" key="6">
    <source>
        <dbReference type="Proteomes" id="UP000663872"/>
    </source>
</evidence>
<feature type="compositionally biased region" description="Low complexity" evidence="1">
    <location>
        <begin position="166"/>
        <end position="179"/>
    </location>
</feature>
<feature type="compositionally biased region" description="Polar residues" evidence="1">
    <location>
        <begin position="180"/>
        <end position="192"/>
    </location>
</feature>
<evidence type="ECO:0000313" key="2">
    <source>
        <dbReference type="EMBL" id="CAF3281084.1"/>
    </source>
</evidence>
<evidence type="ECO:0000313" key="4">
    <source>
        <dbReference type="EMBL" id="CAF4514136.1"/>
    </source>
</evidence>
<dbReference type="EMBL" id="CAJNYD010000624">
    <property type="protein sequence ID" value="CAF3281084.1"/>
    <property type="molecule type" value="Genomic_DNA"/>
</dbReference>
<dbReference type="Proteomes" id="UP000663848">
    <property type="component" value="Unassembled WGS sequence"/>
</dbReference>
<feature type="region of interest" description="Disordered" evidence="1">
    <location>
        <begin position="363"/>
        <end position="410"/>
    </location>
</feature>
<dbReference type="Proteomes" id="UP000663851">
    <property type="component" value="Unassembled WGS sequence"/>
</dbReference>
<evidence type="ECO:0000313" key="5">
    <source>
        <dbReference type="EMBL" id="CAF4583943.1"/>
    </source>
</evidence>
<protein>
    <submittedName>
        <fullName evidence="3">Uncharacterized protein</fullName>
    </submittedName>
</protein>
<feature type="region of interest" description="Disordered" evidence="1">
    <location>
        <begin position="108"/>
        <end position="195"/>
    </location>
</feature>
<proteinExistence type="predicted"/>
<name>A0A818TT78_9BILA</name>
<dbReference type="EMBL" id="CAJNYT010004767">
    <property type="protein sequence ID" value="CAF3688732.1"/>
    <property type="molecule type" value="Genomic_DNA"/>
</dbReference>
<gene>
    <name evidence="3" type="ORF">GRG538_LOCUS27539</name>
    <name evidence="4" type="ORF">HFQ381_LOCUS28680</name>
    <name evidence="2" type="ORF">LUA448_LOCUS6543</name>
    <name evidence="5" type="ORF">QYT958_LOCUS10452</name>
</gene>
<dbReference type="EMBL" id="CAJOBR010001162">
    <property type="protein sequence ID" value="CAF4583943.1"/>
    <property type="molecule type" value="Genomic_DNA"/>
</dbReference>
<comment type="caution">
    <text evidence="3">The sequence shown here is derived from an EMBL/GenBank/DDBJ whole genome shotgun (WGS) entry which is preliminary data.</text>
</comment>
<feature type="compositionally biased region" description="Basic and acidic residues" evidence="1">
    <location>
        <begin position="363"/>
        <end position="395"/>
    </location>
</feature>
<feature type="compositionally biased region" description="Low complexity" evidence="1">
    <location>
        <begin position="108"/>
        <end position="121"/>
    </location>
</feature>
<organism evidence="3 6">
    <name type="scientific">Rotaria socialis</name>
    <dbReference type="NCBI Taxonomy" id="392032"/>
    <lineage>
        <taxon>Eukaryota</taxon>
        <taxon>Metazoa</taxon>
        <taxon>Spiralia</taxon>
        <taxon>Gnathifera</taxon>
        <taxon>Rotifera</taxon>
        <taxon>Eurotatoria</taxon>
        <taxon>Bdelloidea</taxon>
        <taxon>Philodinida</taxon>
        <taxon>Philodinidae</taxon>
        <taxon>Rotaria</taxon>
    </lineage>
</organism>
<dbReference type="AlphaFoldDB" id="A0A818TT78"/>
<accession>A0A818TT78</accession>
<dbReference type="Proteomes" id="UP000663833">
    <property type="component" value="Unassembled WGS sequence"/>
</dbReference>
<dbReference type="Proteomes" id="UP000663872">
    <property type="component" value="Unassembled WGS sequence"/>
</dbReference>
<evidence type="ECO:0000313" key="3">
    <source>
        <dbReference type="EMBL" id="CAF3688732.1"/>
    </source>
</evidence>
<sequence length="410" mass="46125">MPHQSDTASHCVVQWEDNKDQYAIVDTKRSKTVSTLKIGITTLFEGYNRERRRGKILYLGTKKDCLAYGFDIVEDDTQLNTYTWSNPPGLREQSDDIAQAIRNGSLSSFQRTISSSSTNSTALPTKRKGKAMNSKDSHNNDESTTSGDKLIPQPLSPEIINDTTGNADQDQSSNSNNQAPCANNQSSSSPCSTAKRGVLTSKTNTVAASLNIDAVLEENKILREKILTLQDELLYQREHSIALPNEESYDYLKSICIMHEQLKNDCHKQATELGKRLPCKNIELKLAKKANASATINNLIKVCFKNIELKNMSYEKLKAEDSQLLENIHEYVKFIHAPAIISQSMFSGAISLKCRHLRGEEKHKKDDLTIRKENRKQQEKQKKFSNDVKGGHQNDNDLSNDILIDDMDEN</sequence>